<name>A0A6H5J1K6_9HYME</name>
<dbReference type="AlphaFoldDB" id="A0A6H5J1K6"/>
<reference evidence="2 3" key="1">
    <citation type="submission" date="2020-02" db="EMBL/GenBank/DDBJ databases">
        <authorList>
            <person name="Ferguson B K."/>
        </authorList>
    </citation>
    <scope>NUCLEOTIDE SEQUENCE [LARGE SCALE GENOMIC DNA]</scope>
</reference>
<evidence type="ECO:0000313" key="3">
    <source>
        <dbReference type="Proteomes" id="UP000479190"/>
    </source>
</evidence>
<feature type="region of interest" description="Disordered" evidence="1">
    <location>
        <begin position="182"/>
        <end position="208"/>
    </location>
</feature>
<protein>
    <submittedName>
        <fullName evidence="2">Uncharacterized protein</fullName>
    </submittedName>
</protein>
<feature type="region of interest" description="Disordered" evidence="1">
    <location>
        <begin position="1"/>
        <end position="21"/>
    </location>
</feature>
<accession>A0A6H5J1K6</accession>
<dbReference type="EMBL" id="CADCXV010001166">
    <property type="protein sequence ID" value="CAB0042186.1"/>
    <property type="molecule type" value="Genomic_DNA"/>
</dbReference>
<feature type="compositionally biased region" description="Acidic residues" evidence="1">
    <location>
        <begin position="1"/>
        <end position="10"/>
    </location>
</feature>
<sequence length="569" mass="65159">MSSVFEDAEGEGNSLKIPRRSERIKSCPDRYDEYKQRNDISVNMCRTDVRRTFEEAIESSESQNWTQAMNKEIESLKLNKTFKHESDFHEVPLACIKQKKSDENALERFNPKNYDDFDKTSYYFIKWLCEDYECEKVKIKPIHKHYYRIQVLLLAGSWKLDTLKVLVYVAATAAVAAASSKSRHVRRRMRARETDSGAAADRPARNRSRQIISSTQQVQTCNSQQPVFCTERFSRLSPEKYENSRHAARYSKIKYKKPLSDSKTRWNSTFDMLYAAHAMKDALDQAGQSNTAPIQRQRKAVVLRRGHPLVSGVLQQLCIVRAVPRDEDVVTGRQLAIERVKSFIHRLASETGSVYTNSSCKSLRTWPYLPLPVPCPLPWRRKIARRDVNKEPEPEASLAIAPLPLQPTTSPNLAHLTVTPPLSSDARTCQRQHQLTKVTVPPVKPPQWEVTIAKKAAQNALPRPTNTLDEYIAAHPRNLLLPKPAISLCQAQRAPKPRAEPCSPRNPRDSPSRRPSARRKAELRRSRCRNETASPEIDHSTAWRYARRTRSAGCWWQPMGSSAPENHYI</sequence>
<proteinExistence type="predicted"/>
<organism evidence="2 3">
    <name type="scientific">Trichogramma brassicae</name>
    <dbReference type="NCBI Taxonomy" id="86971"/>
    <lineage>
        <taxon>Eukaryota</taxon>
        <taxon>Metazoa</taxon>
        <taxon>Ecdysozoa</taxon>
        <taxon>Arthropoda</taxon>
        <taxon>Hexapoda</taxon>
        <taxon>Insecta</taxon>
        <taxon>Pterygota</taxon>
        <taxon>Neoptera</taxon>
        <taxon>Endopterygota</taxon>
        <taxon>Hymenoptera</taxon>
        <taxon>Apocrita</taxon>
        <taxon>Proctotrupomorpha</taxon>
        <taxon>Chalcidoidea</taxon>
        <taxon>Trichogrammatidae</taxon>
        <taxon>Trichogramma</taxon>
    </lineage>
</organism>
<feature type="region of interest" description="Disordered" evidence="1">
    <location>
        <begin position="491"/>
        <end position="541"/>
    </location>
</feature>
<keyword evidence="3" id="KW-1185">Reference proteome</keyword>
<evidence type="ECO:0000256" key="1">
    <source>
        <dbReference type="SAM" id="MobiDB-lite"/>
    </source>
</evidence>
<dbReference type="OrthoDB" id="3252425at2759"/>
<gene>
    <name evidence="2" type="ORF">TBRA_LOCUS13818</name>
</gene>
<feature type="compositionally biased region" description="Basic and acidic residues" evidence="1">
    <location>
        <begin position="519"/>
        <end position="541"/>
    </location>
</feature>
<dbReference type="Proteomes" id="UP000479190">
    <property type="component" value="Unassembled WGS sequence"/>
</dbReference>
<evidence type="ECO:0000313" key="2">
    <source>
        <dbReference type="EMBL" id="CAB0042186.1"/>
    </source>
</evidence>